<dbReference type="STRING" id="590652.BST39_04225"/>
<evidence type="ECO:0000256" key="1">
    <source>
        <dbReference type="ARBA" id="ARBA00022723"/>
    </source>
</evidence>
<protein>
    <recommendedName>
        <fullName evidence="2">VOC domain-containing protein</fullName>
    </recommendedName>
</protein>
<dbReference type="OrthoDB" id="317332at2"/>
<comment type="caution">
    <text evidence="3">The sequence shown here is derived from an EMBL/GenBank/DDBJ whole genome shotgun (WGS) entry which is preliminary data.</text>
</comment>
<dbReference type="PANTHER" id="PTHR43048">
    <property type="entry name" value="METHYLMALONYL-COA EPIMERASE"/>
    <property type="match status" value="1"/>
</dbReference>
<dbReference type="AlphaFoldDB" id="A0A1X0IEV8"/>
<organism evidence="3 4">
    <name type="scientific">Mycobacterium paraseoulense</name>
    <dbReference type="NCBI Taxonomy" id="590652"/>
    <lineage>
        <taxon>Bacteria</taxon>
        <taxon>Bacillati</taxon>
        <taxon>Actinomycetota</taxon>
        <taxon>Actinomycetes</taxon>
        <taxon>Mycobacteriales</taxon>
        <taxon>Mycobacteriaceae</taxon>
        <taxon>Mycobacterium</taxon>
    </lineage>
</organism>
<dbReference type="Pfam" id="PF00903">
    <property type="entry name" value="Glyoxalase"/>
    <property type="match status" value="1"/>
</dbReference>
<reference evidence="3 4" key="1">
    <citation type="submission" date="2017-02" db="EMBL/GenBank/DDBJ databases">
        <title>The new phylogeny of genus Mycobacterium.</title>
        <authorList>
            <person name="Tortoli E."/>
            <person name="Trovato A."/>
            <person name="Cirillo D.M."/>
        </authorList>
    </citation>
    <scope>NUCLEOTIDE SEQUENCE [LARGE SCALE GENOMIC DNA]</scope>
    <source>
        <strain evidence="3 4">DSM 45000</strain>
    </source>
</reference>
<dbReference type="CDD" id="cd06587">
    <property type="entry name" value="VOC"/>
    <property type="match status" value="2"/>
</dbReference>
<dbReference type="InterPro" id="IPR004360">
    <property type="entry name" value="Glyas_Fos-R_dOase_dom"/>
</dbReference>
<sequence length="302" mass="32496">MINAQVAVQATRFLHVNLNTALPDASVNWYTSQLGLRVGMKTLSRIENTRGMGFDHPTEVNARFAFDHRGGRRALALEIVEWLTPPTVDYGAVDHEALGIAAIGFLAPTAHPLLQSSPRTRRLLGNDGEQLVAATVVDPDGVHVELVADPTVEAPEFSYARINTHDIGRSVAFYETIGFTPRGGRRNATWQSAAGPGRAVEIQALRLPGGADFSLQLTTSSSERDAGRTANARGLFRIALAVDDIEAAVKAARASHIEASDPAWVPLPDTPREGIDASFFSDPQGVMVEFVGVTEAAVERRP</sequence>
<evidence type="ECO:0000313" key="4">
    <source>
        <dbReference type="Proteomes" id="UP000192513"/>
    </source>
</evidence>
<proteinExistence type="predicted"/>
<dbReference type="GO" id="GO:0004493">
    <property type="term" value="F:methylmalonyl-CoA epimerase activity"/>
    <property type="evidence" value="ECO:0007669"/>
    <property type="project" value="TreeGrafter"/>
</dbReference>
<evidence type="ECO:0000313" key="3">
    <source>
        <dbReference type="EMBL" id="ORB45436.1"/>
    </source>
</evidence>
<evidence type="ECO:0000259" key="2">
    <source>
        <dbReference type="PROSITE" id="PS51819"/>
    </source>
</evidence>
<name>A0A1X0IEV8_9MYCO</name>
<gene>
    <name evidence="3" type="ORF">BST39_04225</name>
</gene>
<dbReference type="GO" id="GO:0046491">
    <property type="term" value="P:L-methylmalonyl-CoA metabolic process"/>
    <property type="evidence" value="ECO:0007669"/>
    <property type="project" value="TreeGrafter"/>
</dbReference>
<keyword evidence="4" id="KW-1185">Reference proteome</keyword>
<dbReference type="PANTHER" id="PTHR43048:SF3">
    <property type="entry name" value="METHYLMALONYL-COA EPIMERASE, MITOCHONDRIAL"/>
    <property type="match status" value="1"/>
</dbReference>
<dbReference type="InterPro" id="IPR037523">
    <property type="entry name" value="VOC_core"/>
</dbReference>
<dbReference type="EMBL" id="MVIE01000004">
    <property type="protein sequence ID" value="ORB45436.1"/>
    <property type="molecule type" value="Genomic_DNA"/>
</dbReference>
<dbReference type="GO" id="GO:0046872">
    <property type="term" value="F:metal ion binding"/>
    <property type="evidence" value="ECO:0007669"/>
    <property type="project" value="UniProtKB-KW"/>
</dbReference>
<dbReference type="Proteomes" id="UP000192513">
    <property type="component" value="Unassembled WGS sequence"/>
</dbReference>
<accession>A0A1X0IEV8</accession>
<feature type="domain" description="VOC" evidence="2">
    <location>
        <begin position="12"/>
        <end position="149"/>
    </location>
</feature>
<feature type="domain" description="VOC" evidence="2">
    <location>
        <begin position="156"/>
        <end position="293"/>
    </location>
</feature>
<dbReference type="SUPFAM" id="SSF54593">
    <property type="entry name" value="Glyoxalase/Bleomycin resistance protein/Dihydroxybiphenyl dioxygenase"/>
    <property type="match status" value="2"/>
</dbReference>
<dbReference type="Gene3D" id="3.10.180.10">
    <property type="entry name" value="2,3-Dihydroxybiphenyl 1,2-Dioxygenase, domain 1"/>
    <property type="match status" value="2"/>
</dbReference>
<dbReference type="InterPro" id="IPR029068">
    <property type="entry name" value="Glyas_Bleomycin-R_OHBP_Dase"/>
</dbReference>
<keyword evidence="1" id="KW-0479">Metal-binding</keyword>
<dbReference type="RefSeq" id="WP_142274849.1">
    <property type="nucleotide sequence ID" value="NZ_AP022619.1"/>
</dbReference>
<dbReference type="InterPro" id="IPR051785">
    <property type="entry name" value="MMCE/EMCE_epimerase"/>
</dbReference>
<dbReference type="PROSITE" id="PS51819">
    <property type="entry name" value="VOC"/>
    <property type="match status" value="2"/>
</dbReference>